<evidence type="ECO:0000256" key="7">
    <source>
        <dbReference type="SAM" id="Phobius"/>
    </source>
</evidence>
<comment type="subcellular location">
    <subcellularLocation>
        <location evidence="1">Cell membrane</location>
        <topology evidence="1">Multi-pass membrane protein</topology>
    </subcellularLocation>
</comment>
<gene>
    <name evidence="9" type="ORF">E4P82_16925</name>
</gene>
<dbReference type="InterPro" id="IPR050622">
    <property type="entry name" value="CPA3_antiporter_subunitB"/>
</dbReference>
<evidence type="ECO:0000256" key="1">
    <source>
        <dbReference type="ARBA" id="ARBA00004651"/>
    </source>
</evidence>
<dbReference type="PANTHER" id="PTHR33932:SF4">
    <property type="entry name" value="NA(+)_H(+) ANTIPORTER SUBUNIT B"/>
    <property type="match status" value="1"/>
</dbReference>
<feature type="transmembrane region" description="Helical" evidence="7">
    <location>
        <begin position="110"/>
        <end position="135"/>
    </location>
</feature>
<keyword evidence="10" id="KW-1185">Reference proteome</keyword>
<evidence type="ECO:0000256" key="3">
    <source>
        <dbReference type="ARBA" id="ARBA00022475"/>
    </source>
</evidence>
<organism evidence="9 10">
    <name type="scientific">Candidatus Competibacter phosphatis</name>
    <dbReference type="NCBI Taxonomy" id="221280"/>
    <lineage>
        <taxon>Bacteria</taxon>
        <taxon>Pseudomonadati</taxon>
        <taxon>Pseudomonadota</taxon>
        <taxon>Gammaproteobacteria</taxon>
        <taxon>Candidatus Competibacteraceae</taxon>
        <taxon>Candidatus Competibacter</taxon>
    </lineage>
</organism>
<sequence>MQQYSVPRLITKLLLPLILLFALYVQFHGDFGPGGGFQAGVIFAAGFVLYALVYGLDNARRIMPPWLLRVGVSLGVLIYAGVGVAGMLLGGAFLDYGVLDSHDPVHGQHLGILLVELGVGITVASVMISIFYAFAGRGR</sequence>
<keyword evidence="3" id="KW-1003">Cell membrane</keyword>
<feature type="domain" description="Na+/H+ antiporter MnhB subunit-related protein" evidence="8">
    <location>
        <begin position="7"/>
        <end position="128"/>
    </location>
</feature>
<evidence type="ECO:0000256" key="6">
    <source>
        <dbReference type="ARBA" id="ARBA00023136"/>
    </source>
</evidence>
<accession>A0ABX1TMT9</accession>
<dbReference type="NCBIfam" id="NF009162">
    <property type="entry name" value="PRK12508.1"/>
    <property type="match status" value="1"/>
</dbReference>
<comment type="caution">
    <text evidence="9">The sequence shown here is derived from an EMBL/GenBank/DDBJ whole genome shotgun (WGS) entry which is preliminary data.</text>
</comment>
<dbReference type="PANTHER" id="PTHR33932">
    <property type="entry name" value="NA(+)/H(+) ANTIPORTER SUBUNIT B"/>
    <property type="match status" value="1"/>
</dbReference>
<protein>
    <submittedName>
        <fullName evidence="9">Na(+)/H(+) antiporter subunit B</fullName>
    </submittedName>
</protein>
<keyword evidence="4 7" id="KW-0812">Transmembrane</keyword>
<evidence type="ECO:0000313" key="9">
    <source>
        <dbReference type="EMBL" id="NMQ20728.1"/>
    </source>
</evidence>
<comment type="similarity">
    <text evidence="2">Belongs to the CPA3 antiporters (TC 2.A.63) subunit B family.</text>
</comment>
<feature type="transmembrane region" description="Helical" evidence="7">
    <location>
        <begin position="37"/>
        <end position="54"/>
    </location>
</feature>
<evidence type="ECO:0000256" key="5">
    <source>
        <dbReference type="ARBA" id="ARBA00022989"/>
    </source>
</evidence>
<feature type="transmembrane region" description="Helical" evidence="7">
    <location>
        <begin position="66"/>
        <end position="90"/>
    </location>
</feature>
<dbReference type="Proteomes" id="UP000760480">
    <property type="component" value="Unassembled WGS sequence"/>
</dbReference>
<reference evidence="9 10" key="1">
    <citation type="submission" date="2019-03" db="EMBL/GenBank/DDBJ databases">
        <title>Metabolic reconstructions from genomes of highly enriched 'Candidatus Accumulibacter' and 'Candidatus Competibacter' bioreactor populations.</title>
        <authorList>
            <person name="Annavajhala M.K."/>
            <person name="Welles L."/>
            <person name="Abbas B."/>
            <person name="Sorokin D."/>
            <person name="Park H."/>
            <person name="Van Loosdrecht M."/>
            <person name="Chandran K."/>
        </authorList>
    </citation>
    <scope>NUCLEOTIDE SEQUENCE [LARGE SCALE GENOMIC DNA]</scope>
    <source>
        <strain evidence="9 10">SBR_G</strain>
    </source>
</reference>
<evidence type="ECO:0000256" key="2">
    <source>
        <dbReference type="ARBA" id="ARBA00009425"/>
    </source>
</evidence>
<name>A0ABX1TMT9_9GAMM</name>
<dbReference type="RefSeq" id="WP_169249995.1">
    <property type="nucleotide sequence ID" value="NZ_SPMZ01000060.1"/>
</dbReference>
<dbReference type="EMBL" id="SPMZ01000060">
    <property type="protein sequence ID" value="NMQ20728.1"/>
    <property type="molecule type" value="Genomic_DNA"/>
</dbReference>
<dbReference type="Pfam" id="PF04039">
    <property type="entry name" value="MnhB"/>
    <property type="match status" value="1"/>
</dbReference>
<keyword evidence="5 7" id="KW-1133">Transmembrane helix</keyword>
<proteinExistence type="inferred from homology"/>
<evidence type="ECO:0000256" key="4">
    <source>
        <dbReference type="ARBA" id="ARBA00022692"/>
    </source>
</evidence>
<evidence type="ECO:0000313" key="10">
    <source>
        <dbReference type="Proteomes" id="UP000760480"/>
    </source>
</evidence>
<evidence type="ECO:0000259" key="8">
    <source>
        <dbReference type="Pfam" id="PF04039"/>
    </source>
</evidence>
<dbReference type="InterPro" id="IPR007182">
    <property type="entry name" value="MnhB"/>
</dbReference>
<keyword evidence="6 7" id="KW-0472">Membrane</keyword>